<evidence type="ECO:0000256" key="12">
    <source>
        <dbReference type="ARBA" id="ARBA00049396"/>
    </source>
</evidence>
<evidence type="ECO:0000256" key="5">
    <source>
        <dbReference type="ARBA" id="ARBA00022915"/>
    </source>
</evidence>
<evidence type="ECO:0000259" key="15">
    <source>
        <dbReference type="Pfam" id="PF05173"/>
    </source>
</evidence>
<feature type="active site" description="Proton donor" evidence="13">
    <location>
        <position position="156"/>
    </location>
</feature>
<comment type="similarity">
    <text evidence="1 13">Belongs to the DapB family.</text>
</comment>
<dbReference type="GO" id="GO:0050661">
    <property type="term" value="F:NADP binding"/>
    <property type="evidence" value="ECO:0007669"/>
    <property type="project" value="UniProtKB-UniRule"/>
</dbReference>
<dbReference type="InterPro" id="IPR036291">
    <property type="entry name" value="NAD(P)-bd_dom_sf"/>
</dbReference>
<comment type="pathway">
    <text evidence="9 13">Amino-acid biosynthesis; L-lysine biosynthesis via DAP pathway; (S)-tetrahydrodipicolinate from L-aspartate: step 4/4.</text>
</comment>
<dbReference type="Gene3D" id="3.40.50.720">
    <property type="entry name" value="NAD(P)-binding Rossmann-like Domain"/>
    <property type="match status" value="1"/>
</dbReference>
<reference evidence="16" key="1">
    <citation type="journal article" date="2020" name="mSystems">
        <title>Genome- and Community-Level Interaction Insights into Carbon Utilization and Element Cycling Functions of Hydrothermarchaeota in Hydrothermal Sediment.</title>
        <authorList>
            <person name="Zhou Z."/>
            <person name="Liu Y."/>
            <person name="Xu W."/>
            <person name="Pan J."/>
            <person name="Luo Z.H."/>
            <person name="Li M."/>
        </authorList>
    </citation>
    <scope>NUCLEOTIDE SEQUENCE [LARGE SCALE GENOMIC DNA]</scope>
    <source>
        <strain evidence="16">SpSt-695</strain>
    </source>
</reference>
<comment type="caution">
    <text evidence="16">The sequence shown here is derived from an EMBL/GenBank/DDBJ whole genome shotgun (WGS) entry which is preliminary data.</text>
</comment>
<dbReference type="PANTHER" id="PTHR20836:SF0">
    <property type="entry name" value="4-HYDROXY-TETRAHYDRODIPICOLINATE REDUCTASE 1, CHLOROPLASTIC-RELATED"/>
    <property type="match status" value="1"/>
</dbReference>
<dbReference type="GO" id="GO:0005829">
    <property type="term" value="C:cytosol"/>
    <property type="evidence" value="ECO:0007669"/>
    <property type="project" value="TreeGrafter"/>
</dbReference>
<dbReference type="GO" id="GO:0009089">
    <property type="term" value="P:lysine biosynthetic process via diaminopimelate"/>
    <property type="evidence" value="ECO:0007669"/>
    <property type="project" value="UniProtKB-UniRule"/>
</dbReference>
<keyword evidence="7 13" id="KW-0520">NAD</keyword>
<comment type="subcellular location">
    <subcellularLocation>
        <location evidence="13">Cytoplasm</location>
    </subcellularLocation>
</comment>
<feature type="binding site" evidence="13">
    <location>
        <begin position="7"/>
        <end position="12"/>
    </location>
    <ligand>
        <name>NAD(+)</name>
        <dbReference type="ChEBI" id="CHEBI:57540"/>
    </ligand>
</feature>
<feature type="binding site" evidence="13">
    <location>
        <position position="50"/>
    </location>
    <ligand>
        <name>NAD(+)</name>
        <dbReference type="ChEBI" id="CHEBI:57540"/>
    </ligand>
</feature>
<evidence type="ECO:0000256" key="1">
    <source>
        <dbReference type="ARBA" id="ARBA00006642"/>
    </source>
</evidence>
<dbReference type="GO" id="GO:0008839">
    <property type="term" value="F:4-hydroxy-tetrahydrodipicolinate reductase"/>
    <property type="evidence" value="ECO:0007669"/>
    <property type="project" value="UniProtKB-UniRule"/>
</dbReference>
<comment type="catalytic activity">
    <reaction evidence="12 13">
        <text>(S)-2,3,4,5-tetrahydrodipicolinate + NAD(+) + H2O = (2S,4S)-4-hydroxy-2,3,4,5-tetrahydrodipicolinate + NADH + H(+)</text>
        <dbReference type="Rhea" id="RHEA:35323"/>
        <dbReference type="ChEBI" id="CHEBI:15377"/>
        <dbReference type="ChEBI" id="CHEBI:15378"/>
        <dbReference type="ChEBI" id="CHEBI:16845"/>
        <dbReference type="ChEBI" id="CHEBI:57540"/>
        <dbReference type="ChEBI" id="CHEBI:57945"/>
        <dbReference type="ChEBI" id="CHEBI:67139"/>
        <dbReference type="EC" id="1.17.1.8"/>
    </reaction>
</comment>
<keyword evidence="2 13" id="KW-0963">Cytoplasm</keyword>
<dbReference type="Gene3D" id="3.30.360.10">
    <property type="entry name" value="Dihydrodipicolinate Reductase, domain 2"/>
    <property type="match status" value="1"/>
</dbReference>
<feature type="binding site" evidence="13">
    <location>
        <position position="153"/>
    </location>
    <ligand>
        <name>(S)-2,3,4,5-tetrahydrodipicolinate</name>
        <dbReference type="ChEBI" id="CHEBI:16845"/>
    </ligand>
</feature>
<comment type="caution">
    <text evidence="13">Was originally thought to be a dihydrodipicolinate reductase (DHDPR), catalyzing the conversion of dihydrodipicolinate to tetrahydrodipicolinate. However, it was shown in E.coli that the substrate of the enzymatic reaction is not dihydrodipicolinate (DHDP) but in fact (2S,4S)-4-hydroxy-2,3,4,5-tetrahydrodipicolinic acid (HTPA), the product released by the DapA-catalyzed reaction.</text>
</comment>
<dbReference type="EC" id="1.17.1.8" evidence="10 13"/>
<proteinExistence type="inferred from homology"/>
<keyword evidence="5 13" id="KW-0220">Diaminopimelate biosynthesis</keyword>
<dbReference type="GO" id="GO:0019877">
    <property type="term" value="P:diaminopimelate biosynthetic process"/>
    <property type="evidence" value="ECO:0007669"/>
    <property type="project" value="UniProtKB-UniRule"/>
</dbReference>
<dbReference type="InterPro" id="IPR023940">
    <property type="entry name" value="DHDPR_bac"/>
</dbReference>
<feature type="domain" description="Dihydrodipicolinate reductase N-terminal" evidence="14">
    <location>
        <begin position="1"/>
        <end position="123"/>
    </location>
</feature>
<dbReference type="PROSITE" id="PS01298">
    <property type="entry name" value="DAPB"/>
    <property type="match status" value="1"/>
</dbReference>
<organism evidence="16">
    <name type="scientific">candidate division WOR-3 bacterium</name>
    <dbReference type="NCBI Taxonomy" id="2052148"/>
    <lineage>
        <taxon>Bacteria</taxon>
        <taxon>Bacteria division WOR-3</taxon>
    </lineage>
</organism>
<accession>A0A7V3ZST3</accession>
<evidence type="ECO:0000256" key="4">
    <source>
        <dbReference type="ARBA" id="ARBA00022857"/>
    </source>
</evidence>
<dbReference type="NCBIfam" id="TIGR00036">
    <property type="entry name" value="dapB"/>
    <property type="match status" value="1"/>
</dbReference>
<evidence type="ECO:0000313" key="16">
    <source>
        <dbReference type="EMBL" id="HGK53483.1"/>
    </source>
</evidence>
<feature type="binding site" evidence="13">
    <location>
        <begin position="162"/>
        <end position="163"/>
    </location>
    <ligand>
        <name>(S)-2,3,4,5-tetrahydrodipicolinate</name>
        <dbReference type="ChEBI" id="CHEBI:16845"/>
    </ligand>
</feature>
<dbReference type="PIRSF" id="PIRSF000161">
    <property type="entry name" value="DHPR"/>
    <property type="match status" value="1"/>
</dbReference>
<dbReference type="EMBL" id="DTDP01000016">
    <property type="protein sequence ID" value="HGK53483.1"/>
    <property type="molecule type" value="Genomic_DNA"/>
</dbReference>
<feature type="binding site" evidence="13">
    <location>
        <begin position="96"/>
        <end position="98"/>
    </location>
    <ligand>
        <name>NAD(+)</name>
        <dbReference type="ChEBI" id="CHEBI:57540"/>
    </ligand>
</feature>
<dbReference type="SUPFAM" id="SSF55347">
    <property type="entry name" value="Glyceraldehyde-3-phosphate dehydrogenase-like, C-terminal domain"/>
    <property type="match status" value="1"/>
</dbReference>
<evidence type="ECO:0000256" key="13">
    <source>
        <dbReference type="HAMAP-Rule" id="MF_00102"/>
    </source>
</evidence>
<comment type="subunit">
    <text evidence="13">Homotetramer.</text>
</comment>
<feature type="domain" description="Dihydrodipicolinate reductase C-terminal" evidence="15">
    <location>
        <begin position="126"/>
        <end position="258"/>
    </location>
</feature>
<evidence type="ECO:0000256" key="8">
    <source>
        <dbReference type="ARBA" id="ARBA00023154"/>
    </source>
</evidence>
<dbReference type="PANTHER" id="PTHR20836">
    <property type="entry name" value="DIHYDRODIPICOLINATE REDUCTASE"/>
    <property type="match status" value="1"/>
</dbReference>
<evidence type="ECO:0000256" key="7">
    <source>
        <dbReference type="ARBA" id="ARBA00023027"/>
    </source>
</evidence>
<gene>
    <name evidence="13" type="primary">dapB</name>
    <name evidence="16" type="ORF">ENU72_00455</name>
</gene>
<dbReference type="Pfam" id="PF05173">
    <property type="entry name" value="DapB_C"/>
    <property type="match status" value="1"/>
</dbReference>
<dbReference type="AlphaFoldDB" id="A0A7V3ZST3"/>
<feature type="binding site" evidence="13">
    <location>
        <begin position="120"/>
        <end position="123"/>
    </location>
    <ligand>
        <name>NAD(+)</name>
        <dbReference type="ChEBI" id="CHEBI:57540"/>
    </ligand>
</feature>
<dbReference type="CDD" id="cd02274">
    <property type="entry name" value="DHDPR_N"/>
    <property type="match status" value="1"/>
</dbReference>
<evidence type="ECO:0000256" key="3">
    <source>
        <dbReference type="ARBA" id="ARBA00022605"/>
    </source>
</evidence>
<keyword evidence="8 13" id="KW-0457">Lysine biosynthesis</keyword>
<evidence type="ECO:0000259" key="14">
    <source>
        <dbReference type="Pfam" id="PF01113"/>
    </source>
</evidence>
<evidence type="ECO:0000256" key="11">
    <source>
        <dbReference type="ARBA" id="ARBA00049080"/>
    </source>
</evidence>
<evidence type="ECO:0000256" key="10">
    <source>
        <dbReference type="ARBA" id="ARBA00038983"/>
    </source>
</evidence>
<keyword evidence="6 13" id="KW-0560">Oxidoreductase</keyword>
<keyword evidence="3 13" id="KW-0028">Amino-acid biosynthesis</keyword>
<dbReference type="GO" id="GO:0016726">
    <property type="term" value="F:oxidoreductase activity, acting on CH or CH2 groups, NAD or NADP as acceptor"/>
    <property type="evidence" value="ECO:0007669"/>
    <property type="project" value="UniProtKB-UniRule"/>
</dbReference>
<keyword evidence="4 13" id="KW-0521">NADP</keyword>
<dbReference type="SUPFAM" id="SSF51735">
    <property type="entry name" value="NAD(P)-binding Rossmann-fold domains"/>
    <property type="match status" value="1"/>
</dbReference>
<dbReference type="HAMAP" id="MF_00102">
    <property type="entry name" value="DapB"/>
    <property type="match status" value="1"/>
</dbReference>
<comment type="function">
    <text evidence="13">Catalyzes the conversion of 4-hydroxy-tetrahydrodipicolinate (HTPA) to tetrahydrodipicolinate.</text>
</comment>
<name>A0A7V3ZST3_UNCW3</name>
<protein>
    <recommendedName>
        <fullName evidence="10 13">4-hydroxy-tetrahydrodipicolinate reductase</fullName>
        <shortName evidence="13">HTPA reductase</shortName>
        <ecNumber evidence="10 13">1.17.1.8</ecNumber>
    </recommendedName>
</protein>
<feature type="binding site" evidence="13">
    <location>
        <position position="51"/>
    </location>
    <ligand>
        <name>NADP(+)</name>
        <dbReference type="ChEBI" id="CHEBI:58349"/>
    </ligand>
</feature>
<dbReference type="InterPro" id="IPR022663">
    <property type="entry name" value="DapB_C"/>
</dbReference>
<evidence type="ECO:0000256" key="6">
    <source>
        <dbReference type="ARBA" id="ARBA00023002"/>
    </source>
</evidence>
<dbReference type="GO" id="GO:0051287">
    <property type="term" value="F:NAD binding"/>
    <property type="evidence" value="ECO:0007669"/>
    <property type="project" value="UniProtKB-UniRule"/>
</dbReference>
<dbReference type="UniPathway" id="UPA00034">
    <property type="reaction ID" value="UER00018"/>
</dbReference>
<feature type="active site" description="Proton donor/acceptor" evidence="13">
    <location>
        <position position="152"/>
    </location>
</feature>
<sequence>MKIAIIGACGRMGKMIAEVARKENIEIAGACEVKGHDLIGKDYGEIVFKEKIGIILTDDFEKAMENADIGIEFTNPSSTIEHIIKMREIKKPYLTGTTGIKDEDFVEFEKTGKIIPLYWSSNMSFGINVLFYITEIISKFLRDYDFEIVEFHHKGKKDAPSGTALSFADIIEKGSQRKLKRVFGREGFSLREKDEIGIFGIRMGDIVGEHRIFFGKEGERIEISHICYSREIFASGALRIAKWLLNKKPGFYKGTDFLEI</sequence>
<dbReference type="InterPro" id="IPR022664">
    <property type="entry name" value="DapB_N_CS"/>
</dbReference>
<evidence type="ECO:0000256" key="9">
    <source>
        <dbReference type="ARBA" id="ARBA00037922"/>
    </source>
</evidence>
<dbReference type="Pfam" id="PF01113">
    <property type="entry name" value="DapB_N"/>
    <property type="match status" value="1"/>
</dbReference>
<dbReference type="InterPro" id="IPR000846">
    <property type="entry name" value="DapB_N"/>
</dbReference>
<evidence type="ECO:0000256" key="2">
    <source>
        <dbReference type="ARBA" id="ARBA00022490"/>
    </source>
</evidence>
<comment type="catalytic activity">
    <reaction evidence="11 13">
        <text>(S)-2,3,4,5-tetrahydrodipicolinate + NADP(+) + H2O = (2S,4S)-4-hydroxy-2,3,4,5-tetrahydrodipicolinate + NADPH + H(+)</text>
        <dbReference type="Rhea" id="RHEA:35331"/>
        <dbReference type="ChEBI" id="CHEBI:15377"/>
        <dbReference type="ChEBI" id="CHEBI:15378"/>
        <dbReference type="ChEBI" id="CHEBI:16845"/>
        <dbReference type="ChEBI" id="CHEBI:57783"/>
        <dbReference type="ChEBI" id="CHEBI:58349"/>
        <dbReference type="ChEBI" id="CHEBI:67139"/>
        <dbReference type="EC" id="1.17.1.8"/>
    </reaction>
</comment>